<dbReference type="Pfam" id="PF06985">
    <property type="entry name" value="HET"/>
    <property type="match status" value="1"/>
</dbReference>
<dbReference type="EMBL" id="KZ613962">
    <property type="protein sequence ID" value="PMD31595.1"/>
    <property type="molecule type" value="Genomic_DNA"/>
</dbReference>
<dbReference type="Proteomes" id="UP000235786">
    <property type="component" value="Unassembled WGS sequence"/>
</dbReference>
<evidence type="ECO:0000259" key="9">
    <source>
        <dbReference type="Pfam" id="PF06985"/>
    </source>
</evidence>
<name>A0A2J6QZ98_HYAVF</name>
<dbReference type="Gene3D" id="1.20.1080.10">
    <property type="entry name" value="Glycerol uptake facilitator protein"/>
    <property type="match status" value="1"/>
</dbReference>
<feature type="transmembrane region" description="Helical" evidence="8">
    <location>
        <begin position="767"/>
        <end position="795"/>
    </location>
</feature>
<keyword evidence="5 8" id="KW-0472">Membrane</keyword>
<dbReference type="GO" id="GO:0016020">
    <property type="term" value="C:membrane"/>
    <property type="evidence" value="ECO:0007669"/>
    <property type="project" value="UniProtKB-SubCell"/>
</dbReference>
<dbReference type="InterPro" id="IPR000292">
    <property type="entry name" value="For/NO2_transpt"/>
</dbReference>
<dbReference type="FunFam" id="1.20.1080.10:FF:000011">
    <property type="entry name" value="Formate family transporter"/>
    <property type="match status" value="1"/>
</dbReference>
<evidence type="ECO:0000256" key="4">
    <source>
        <dbReference type="ARBA" id="ARBA00022989"/>
    </source>
</evidence>
<feature type="region of interest" description="Disordered" evidence="7">
    <location>
        <begin position="950"/>
        <end position="998"/>
    </location>
</feature>
<dbReference type="PANTHER" id="PTHR33112">
    <property type="entry name" value="DOMAIN PROTEIN, PUTATIVE-RELATED"/>
    <property type="match status" value="1"/>
</dbReference>
<keyword evidence="11" id="KW-1185">Reference proteome</keyword>
<evidence type="ECO:0000256" key="2">
    <source>
        <dbReference type="ARBA" id="ARBA00022448"/>
    </source>
</evidence>
<dbReference type="Pfam" id="PF01226">
    <property type="entry name" value="Form_Nir_trans"/>
    <property type="match status" value="1"/>
</dbReference>
<feature type="domain" description="Heterokaryon incompatibility" evidence="9">
    <location>
        <begin position="192"/>
        <end position="339"/>
    </location>
</feature>
<dbReference type="OrthoDB" id="3563405at2759"/>
<sequence length="1031" mass="116603">MSQLCQSCREMFLQPEVEPESDLNFFDETAGHHRRAKEVQVSANSGCHLCIIVWAHHSVTSLRKREDMEEIDLVCGLSWDSQRAVFSGIQYWAYTADGSLYNNLVTIDMYLQSDITVMAPNSLRPPDTESKICHSIAVNWLRECDTTHTECRVERSPSSWCPTRLIDVRTPTVDPRLVVSADMNGLPDIPHYVCLSHLWDAGSVFQLTTANEDDLRQQIPFADLSPTFQDAISFTRRLGVRFLWIDSLCILQDSISDWRIESALMDKVYELSVCNIAATAASENSGGLYQKRDSRIVTPRQIQITRQGHEGTYILFEGQTWKKCVSKASLNSRGWVFQERLLSPRTLHFSSQLFWECRMLQACEAYPSGLPYEPALSGWSGEVEVPSSYKNWREEMQTSPSIPWNQTVQMYTRCKLTRLSDRLIAIAGIAQQMQPHLKSEYLAGLWEHELPCNLLWDLHNMVHHDLEVSRPDIYRCPSWSWASLDFPAADIEFLEKDHVQMELAKVLEVKIESPSEKRYSHVTGGYVRLEGKLGHVNFNNLNNAPWRGERGGHWTYECSLDVRLEYFGPETMESCPNRPSLYCLPIATHDRANPETFNSLQVHCLLVEQVKEGKMDFRRIGLLIVLMDWESVVDPELRWITDFAAASSLARNLDINNWEEIALMDAFIPQQTVELVSRIGTKKAHMRLDKLFFNSVMAGPLLGFGCAVLLSTNTTRWYQEHAPGLIRTAGALMFPIGLVMIVLTGADLFTSNIMFMTTAYLHRRISILDVLTSWFVSFFGNLAGMLFFMTIIIGYGGVLSDEESYRQETINFAVMKAQNPSWQQIFLRAIGANWLVCMALFLSISAREIGSKIIAIWFPTATFVALALDHVVANMFFVPMRIWNGAPFGVGHYIRKTLIPTTLGNMYLSGEGDVEVSFEVEAVQRERGGEANVLVGLPSGRDCEGGEQLKIGSPSQRGKVHGDQLPHSGSPLQSSVGQEFSEKYTKRKGSDESEETGRIEYPGISTRTSFRACGVLAMRWSNITSPTTLNL</sequence>
<dbReference type="PROSITE" id="PS01005">
    <property type="entry name" value="FORMATE_NITRITE_TP_1"/>
    <property type="match status" value="1"/>
</dbReference>
<dbReference type="InterPro" id="IPR024002">
    <property type="entry name" value="For/NO2_transpt_CS"/>
</dbReference>
<evidence type="ECO:0000256" key="3">
    <source>
        <dbReference type="ARBA" id="ARBA00022692"/>
    </source>
</evidence>
<gene>
    <name evidence="10" type="ORF">L207DRAFT_640845</name>
</gene>
<keyword evidence="2" id="KW-0813">Transport</keyword>
<feature type="transmembrane region" description="Helical" evidence="8">
    <location>
        <begin position="691"/>
        <end position="712"/>
    </location>
</feature>
<dbReference type="PANTHER" id="PTHR33112:SF10">
    <property type="entry name" value="TOL"/>
    <property type="match status" value="1"/>
</dbReference>
<evidence type="ECO:0000256" key="7">
    <source>
        <dbReference type="SAM" id="MobiDB-lite"/>
    </source>
</evidence>
<evidence type="ECO:0000256" key="6">
    <source>
        <dbReference type="ARBA" id="ARBA00049660"/>
    </source>
</evidence>
<dbReference type="InterPro" id="IPR010730">
    <property type="entry name" value="HET"/>
</dbReference>
<evidence type="ECO:0000256" key="8">
    <source>
        <dbReference type="SAM" id="Phobius"/>
    </source>
</evidence>
<organism evidence="10 11">
    <name type="scientific">Hyaloscypha variabilis (strain UAMH 11265 / GT02V1 / F)</name>
    <name type="common">Meliniomyces variabilis</name>
    <dbReference type="NCBI Taxonomy" id="1149755"/>
    <lineage>
        <taxon>Eukaryota</taxon>
        <taxon>Fungi</taxon>
        <taxon>Dikarya</taxon>
        <taxon>Ascomycota</taxon>
        <taxon>Pezizomycotina</taxon>
        <taxon>Leotiomycetes</taxon>
        <taxon>Helotiales</taxon>
        <taxon>Hyaloscyphaceae</taxon>
        <taxon>Hyaloscypha</taxon>
        <taxon>Hyaloscypha variabilis</taxon>
    </lineage>
</organism>
<feature type="compositionally biased region" description="Basic and acidic residues" evidence="7">
    <location>
        <begin position="980"/>
        <end position="998"/>
    </location>
</feature>
<feature type="transmembrane region" description="Helical" evidence="8">
    <location>
        <begin position="732"/>
        <end position="755"/>
    </location>
</feature>
<evidence type="ECO:0000313" key="10">
    <source>
        <dbReference type="EMBL" id="PMD31595.1"/>
    </source>
</evidence>
<dbReference type="GO" id="GO:0022857">
    <property type="term" value="F:transmembrane transporter activity"/>
    <property type="evidence" value="ECO:0007669"/>
    <property type="project" value="InterPro"/>
</dbReference>
<accession>A0A2J6QZ98</accession>
<keyword evidence="3 8" id="KW-0812">Transmembrane</keyword>
<feature type="transmembrane region" description="Helical" evidence="8">
    <location>
        <begin position="856"/>
        <end position="877"/>
    </location>
</feature>
<comment type="similarity">
    <text evidence="6">Belongs to the FNT transporter (TC 1.A.16) family.</text>
</comment>
<keyword evidence="4 8" id="KW-1133">Transmembrane helix</keyword>
<reference evidence="10 11" key="1">
    <citation type="submission" date="2016-04" db="EMBL/GenBank/DDBJ databases">
        <title>A degradative enzymes factory behind the ericoid mycorrhizal symbiosis.</title>
        <authorList>
            <consortium name="DOE Joint Genome Institute"/>
            <person name="Martino E."/>
            <person name="Morin E."/>
            <person name="Grelet G."/>
            <person name="Kuo A."/>
            <person name="Kohler A."/>
            <person name="Daghino S."/>
            <person name="Barry K."/>
            <person name="Choi C."/>
            <person name="Cichocki N."/>
            <person name="Clum A."/>
            <person name="Copeland A."/>
            <person name="Hainaut M."/>
            <person name="Haridas S."/>
            <person name="Labutti K."/>
            <person name="Lindquist E."/>
            <person name="Lipzen A."/>
            <person name="Khouja H.-R."/>
            <person name="Murat C."/>
            <person name="Ohm R."/>
            <person name="Olson A."/>
            <person name="Spatafora J."/>
            <person name="Veneault-Fourrey C."/>
            <person name="Henrissat B."/>
            <person name="Grigoriev I."/>
            <person name="Martin F."/>
            <person name="Perotto S."/>
        </authorList>
    </citation>
    <scope>NUCLEOTIDE SEQUENCE [LARGE SCALE GENOMIC DNA]</scope>
    <source>
        <strain evidence="10 11">F</strain>
    </source>
</reference>
<dbReference type="STRING" id="1149755.A0A2J6QZ98"/>
<proteinExistence type="inferred from homology"/>
<evidence type="ECO:0000256" key="5">
    <source>
        <dbReference type="ARBA" id="ARBA00023136"/>
    </source>
</evidence>
<evidence type="ECO:0000313" key="11">
    <source>
        <dbReference type="Proteomes" id="UP000235786"/>
    </source>
</evidence>
<feature type="transmembrane region" description="Helical" evidence="8">
    <location>
        <begin position="825"/>
        <end position="844"/>
    </location>
</feature>
<dbReference type="InterPro" id="IPR023271">
    <property type="entry name" value="Aquaporin-like"/>
</dbReference>
<comment type="subcellular location">
    <subcellularLocation>
        <location evidence="1">Membrane</location>
        <topology evidence="1">Multi-pass membrane protein</topology>
    </subcellularLocation>
</comment>
<protein>
    <recommendedName>
        <fullName evidence="9">Heterokaryon incompatibility domain-containing protein</fullName>
    </recommendedName>
</protein>
<evidence type="ECO:0000256" key="1">
    <source>
        <dbReference type="ARBA" id="ARBA00004141"/>
    </source>
</evidence>
<dbReference type="AlphaFoldDB" id="A0A2J6QZ98"/>